<dbReference type="Gene3D" id="2.60.40.1260">
    <property type="entry name" value="Lamin Tail domain"/>
    <property type="match status" value="1"/>
</dbReference>
<dbReference type="Pfam" id="PF02369">
    <property type="entry name" value="Big_1"/>
    <property type="match status" value="1"/>
</dbReference>
<keyword evidence="3" id="KW-0732">Signal</keyword>
<feature type="signal peptide" evidence="3">
    <location>
        <begin position="1"/>
        <end position="24"/>
    </location>
</feature>
<dbReference type="InterPro" id="IPR036415">
    <property type="entry name" value="Lamin_tail_dom_sf"/>
</dbReference>
<dbReference type="InterPro" id="IPR036116">
    <property type="entry name" value="FN3_sf"/>
</dbReference>
<evidence type="ECO:0000256" key="3">
    <source>
        <dbReference type="SAM" id="SignalP"/>
    </source>
</evidence>
<dbReference type="Gene3D" id="2.60.40.10">
    <property type="entry name" value="Immunoglobulins"/>
    <property type="match status" value="4"/>
</dbReference>
<feature type="compositionally biased region" description="Polar residues" evidence="2">
    <location>
        <begin position="1856"/>
        <end position="1868"/>
    </location>
</feature>
<feature type="domain" description="Fibronectin type-III" evidence="4">
    <location>
        <begin position="454"/>
        <end position="562"/>
    </location>
</feature>
<feature type="region of interest" description="Disordered" evidence="2">
    <location>
        <begin position="1799"/>
        <end position="1868"/>
    </location>
</feature>
<feature type="region of interest" description="Disordered" evidence="2">
    <location>
        <begin position="506"/>
        <end position="528"/>
    </location>
</feature>
<evidence type="ECO:0000256" key="2">
    <source>
        <dbReference type="SAM" id="MobiDB-lite"/>
    </source>
</evidence>
<proteinExistence type="inferred from homology"/>
<dbReference type="InterPro" id="IPR003344">
    <property type="entry name" value="Big_1_dom"/>
</dbReference>
<dbReference type="EMBL" id="JABBJJ010000063">
    <property type="protein sequence ID" value="NMO16307.1"/>
    <property type="molecule type" value="Genomic_DNA"/>
</dbReference>
<dbReference type="PROSITE" id="PS51841">
    <property type="entry name" value="LTD"/>
    <property type="match status" value="1"/>
</dbReference>
<dbReference type="RefSeq" id="WP_169345598.1">
    <property type="nucleotide sequence ID" value="NZ_JABBJJ010000063.1"/>
</dbReference>
<evidence type="ECO:0000313" key="7">
    <source>
        <dbReference type="Proteomes" id="UP000518300"/>
    </source>
</evidence>
<dbReference type="InterPro" id="IPR001322">
    <property type="entry name" value="Lamin_tail_dom"/>
</dbReference>
<dbReference type="InterPro" id="IPR008964">
    <property type="entry name" value="Invasin/intimin_cell_adhesion"/>
</dbReference>
<gene>
    <name evidence="6" type="ORF">HG543_15815</name>
</gene>
<dbReference type="InterPro" id="IPR013783">
    <property type="entry name" value="Ig-like_fold"/>
</dbReference>
<feature type="chain" id="PRO_5032855182" evidence="3">
    <location>
        <begin position="25"/>
        <end position="1868"/>
    </location>
</feature>
<dbReference type="CDD" id="cd00063">
    <property type="entry name" value="FN3"/>
    <property type="match status" value="1"/>
</dbReference>
<dbReference type="SMART" id="SM00060">
    <property type="entry name" value="FN3"/>
    <property type="match status" value="2"/>
</dbReference>
<evidence type="ECO:0000256" key="1">
    <source>
        <dbReference type="ARBA" id="ARBA00010116"/>
    </source>
</evidence>
<dbReference type="SUPFAM" id="SSF49373">
    <property type="entry name" value="Invasin/intimin cell-adhesion fragments"/>
    <property type="match status" value="1"/>
</dbReference>
<evidence type="ECO:0000259" key="4">
    <source>
        <dbReference type="PROSITE" id="PS50853"/>
    </source>
</evidence>
<protein>
    <submittedName>
        <fullName evidence="6">Uncharacterized protein</fullName>
    </submittedName>
</protein>
<dbReference type="SUPFAM" id="SSF49265">
    <property type="entry name" value="Fibronectin type III"/>
    <property type="match status" value="1"/>
</dbReference>
<sequence length="1868" mass="192626">MSRRPLSLARLLGLSVLCLGLSLACGGESTPQPPSPLKPLPDASRSTVEVSRASGVLADGEERVDILVTVKQADGSAMQGRTVRVEVSGEGNTVTQPAGVTDAQGRATASVVSTREGTKRVTASVDAEGGAVVLASRPDIAFTAPVATRLFFAATALTATAGAPIGGLEVSLRDTRGRTVTSATDEVTLSLATGPGDAVLEGTLKARAVDGVVRFPEVVLKKAGTGYQLKVEAPGLEGATSPVFTVAPALAASLELSGLPTVLTAGAAGSAQVTVRDAFGNVATNYTGTLAVTSTDATADLPASHVFTAADAGRFTFSGITLKRAGTHQVTVRDGASAALTAGQEVGVLAGEAAGLAFLQAPPARVSVRATLAPVTVELRDAFGNRTAVGTPLVTMRLVRGQGLEGVTSAAPVDGVATFTNLRLSVEGPFQLVASAQGLADATSAAIDIVDDVAPAVPSLRAGASTSDSATVTWTAVGDDGGEGRAQSQVLRISDSPITSDAEFDAASEGPALGRPAEPGVAESATLTGLRPRRTYHVALRVTDDHGNSARSASVMVQTQDAGVTQLAFSVPPVSGTAGALLPAVHVELRDENGDVVPTATAPVTLGLVDHPEFEPVQVAAVNGVARFDTLRVNVAGRYQFVASIGGLSVTSDFITIQADAASRLALTGLVGPVTAGVAGSLTVTAYDRFGNVATGYRGTVRFSSDDLQADLPDDFTFLETDEGQRSFEDVVLRTAGPRRVEVVDVANALLTDDLQVEVASDTADHLELTGLPEDVTAGVSQRLTVSARDRHGNLVTGYSGTVRFTSTDPLAQLPADFTFSEANAGQHEFPVELRTAGSRSITVEERGTGRRVTASTRVAAADATRMTLVLSNTTPSAGQAVNATVAVLDPFNNVATGYRGTVGLHVPGDAQAVIAPESHAFTEEDAGQYTFSVTLAAVGDRAVEARETAGTLPRIEAPVTVGPGLLSALGVARVPGPVVAGQGNLFVVTARDRFGNVKTDYTGSVVTTTTDPNPGELESHVYTEADQGEFTFRVYLQTAGAQRVTFTDAAAGVSGSEDVTVDSAPPTRLVFATAPASGEVRQPLAQTRVELRDAFGNTARVSMPEVTLSLSGGPAGTTLGGTRRVAPVDGVATFSNLTVDQEGDFVLLAATDDPGITSVDTRLTIEDHQPPAPAPAFAASLVDNRTVRLSWRATGDDHDEGRAARYELRFSTEPLTADNFGSATEAPTGQPQAPGADESATIEFPPAQATWYFGLRVIDSVGNASTLVTASIEVPGPCGGVVCAPRPAECSSTRLSLITYTGACVVRAGEPRCEYTSTEEVCPGVEAVCFQGACTTASAPMMNELAISEVMHSPSFGTTEYIELTSTTGRLLNVANLLISYDNGAGRQEGFMVNSSGLPVLVPGGGTFVMAENADVATNGGVPADYSYAGGSFAMDNTGRLTVQAGTTVVDELVYTTAFPRSPGRAMNLVPMMLGASEARELSWYWCDASEFLPGGDRGTPGLPNETCLMEVHPPVDFCNIQPPVDFPAPILVNTPQTVSSRFFDGDVTTRNPYGNDHFPFVVAEVGFGSNASAPETWRWEPATLNASYSVPGGSNDDEMLGTLRITAPGAYYYGFRYRFTGGTGNLDWVYCDRDGVVGPNNPAQFGTVTVNAPPPPPVADHVVISEVSGAASGSGSPSTDQDFVELHNPTDAPVNIGGWKLQYRTASTTSSTVNYTVVVTIPNNTSIPAHGYYLIASPAYTNSSPAVAADLTWTTTVAVNLSNSAGNLRLGMAAMTDSPSNTTGVVDTLAYGSGRVVPEGSAAPAPPANGGSIERKALPSSTQASMAPGGTDAGRGNGSDTDNNSVDFVPRTARQPQNRASGTEQP</sequence>
<evidence type="ECO:0000313" key="6">
    <source>
        <dbReference type="EMBL" id="NMO16307.1"/>
    </source>
</evidence>
<dbReference type="InterPro" id="IPR003961">
    <property type="entry name" value="FN3_dom"/>
</dbReference>
<organism evidence="6 7">
    <name type="scientific">Pyxidicoccus fallax</name>
    <dbReference type="NCBI Taxonomy" id="394095"/>
    <lineage>
        <taxon>Bacteria</taxon>
        <taxon>Pseudomonadati</taxon>
        <taxon>Myxococcota</taxon>
        <taxon>Myxococcia</taxon>
        <taxon>Myxococcales</taxon>
        <taxon>Cystobacterineae</taxon>
        <taxon>Myxococcaceae</taxon>
        <taxon>Pyxidicoccus</taxon>
    </lineage>
</organism>
<feature type="region of interest" description="Disordered" evidence="2">
    <location>
        <begin position="1218"/>
        <end position="1240"/>
    </location>
</feature>
<evidence type="ECO:0000259" key="5">
    <source>
        <dbReference type="PROSITE" id="PS51841"/>
    </source>
</evidence>
<comment type="caution">
    <text evidence="6">The sequence shown here is derived from an EMBL/GenBank/DDBJ whole genome shotgun (WGS) entry which is preliminary data.</text>
</comment>
<dbReference type="Proteomes" id="UP000518300">
    <property type="component" value="Unassembled WGS sequence"/>
</dbReference>
<keyword evidence="7" id="KW-1185">Reference proteome</keyword>
<feature type="domain" description="LTD" evidence="5">
    <location>
        <begin position="1648"/>
        <end position="1795"/>
    </location>
</feature>
<dbReference type="PROSITE" id="PS50853">
    <property type="entry name" value="FN3"/>
    <property type="match status" value="1"/>
</dbReference>
<reference evidence="6 7" key="1">
    <citation type="submission" date="2020-04" db="EMBL/GenBank/DDBJ databases">
        <title>Draft genome of Pyxidicoccus fallax type strain.</title>
        <authorList>
            <person name="Whitworth D.E."/>
        </authorList>
    </citation>
    <scope>NUCLEOTIDE SEQUENCE [LARGE SCALE GENOMIC DNA]</scope>
    <source>
        <strain evidence="6 7">DSM 14698</strain>
    </source>
</reference>
<dbReference type="SMART" id="SM00634">
    <property type="entry name" value="BID_1"/>
    <property type="match status" value="1"/>
</dbReference>
<accession>A0A848LCA5</accession>
<dbReference type="Pfam" id="PF00932">
    <property type="entry name" value="LTD"/>
    <property type="match status" value="1"/>
</dbReference>
<feature type="compositionally biased region" description="Polar residues" evidence="2">
    <location>
        <begin position="1220"/>
        <end position="1232"/>
    </location>
</feature>
<dbReference type="PROSITE" id="PS51257">
    <property type="entry name" value="PROKAR_LIPOPROTEIN"/>
    <property type="match status" value="1"/>
</dbReference>
<comment type="similarity">
    <text evidence="1">Belongs to the intimin/invasin family.</text>
</comment>
<name>A0A848LCA5_9BACT</name>
<dbReference type="SUPFAM" id="SSF74853">
    <property type="entry name" value="Lamin A/C globular tail domain"/>
    <property type="match status" value="1"/>
</dbReference>